<keyword evidence="3" id="KW-1185">Reference proteome</keyword>
<evidence type="ECO:0000256" key="1">
    <source>
        <dbReference type="SAM" id="MobiDB-lite"/>
    </source>
</evidence>
<reference evidence="3" key="1">
    <citation type="journal article" date="2014" name="Nucleic Acids Res.">
        <title>The evolutionary dynamics of variant antigen genes in Babesia reveal a history of genomic innovation underlying host-parasite interaction.</title>
        <authorList>
            <person name="Jackson A.P."/>
            <person name="Otto T.D."/>
            <person name="Darby A."/>
            <person name="Ramaprasad A."/>
            <person name="Xia D."/>
            <person name="Echaide I.E."/>
            <person name="Farber M."/>
            <person name="Gahlot S."/>
            <person name="Gamble J."/>
            <person name="Gupta D."/>
            <person name="Gupta Y."/>
            <person name="Jackson L."/>
            <person name="Malandrin L."/>
            <person name="Malas T.B."/>
            <person name="Moussa E."/>
            <person name="Nair M."/>
            <person name="Reid A.J."/>
            <person name="Sanders M."/>
            <person name="Sharma J."/>
            <person name="Tracey A."/>
            <person name="Quail M.A."/>
            <person name="Weir W."/>
            <person name="Wastling J.M."/>
            <person name="Hall N."/>
            <person name="Willadsen P."/>
            <person name="Lingelbach K."/>
            <person name="Shiels B."/>
            <person name="Tait A."/>
            <person name="Berriman M."/>
            <person name="Allred D.R."/>
            <person name="Pain A."/>
        </authorList>
    </citation>
    <scope>NUCLEOTIDE SEQUENCE [LARGE SCALE GENOMIC DNA]</scope>
    <source>
        <strain evidence="3">Bond</strain>
    </source>
</reference>
<dbReference type="RefSeq" id="XP_012770208.1">
    <property type="nucleotide sequence ID" value="XM_012914754.1"/>
</dbReference>
<organism evidence="2 3">
    <name type="scientific">Babesia bigemina</name>
    <dbReference type="NCBI Taxonomy" id="5866"/>
    <lineage>
        <taxon>Eukaryota</taxon>
        <taxon>Sar</taxon>
        <taxon>Alveolata</taxon>
        <taxon>Apicomplexa</taxon>
        <taxon>Aconoidasida</taxon>
        <taxon>Piroplasmida</taxon>
        <taxon>Babesiidae</taxon>
        <taxon>Babesia</taxon>
    </lineage>
</organism>
<evidence type="ECO:0000313" key="2">
    <source>
        <dbReference type="EMBL" id="CDR98022.1"/>
    </source>
</evidence>
<dbReference type="AlphaFoldDB" id="A0A061DCV3"/>
<gene>
    <name evidence="2" type="ORF">BBBOND_0405070</name>
</gene>
<dbReference type="OMA" id="CEECELD"/>
<sequence>MPYFQLTPHQKRGCVVVETLLCGYKGNVRVTFDRNNGRLLIEGNDGSQHLEFVPTVRLRKSDAEIPFKTTTYIVELSLEHAKYSCSNTSVRCHQTFASVKSPNPHLPDVTQGNTSDHQRTISPDFSVSSLPRGRTGCNILSCGIPPGLKDCSGQPTWVANFLGGTFEGHSEVPCEKSFTVAIRDLHISSHSLQDIAVHTRDGLCFLTWSIVVYTPNLPHLDLRIATLRETESNVGLKKYRLLVLRCKRCKHILESVEDATIVPLPTEFFSSITGSTFCEECEPQLLSRVPSLARVGHIIYQGEDVITLYRPSAVALKERAALCAQCGYKVGLYSDCDHQFVSYSKRSISASADDRPEDIFWRHTEERAAIEALQYNNGVKLFIAGSVEAPAQISANCSVAAVKEELTNGSCCIELIKVTSQPDAFVATSDTVIDASRVLWRLVKKPERASPIIWSQDLYDHLVDVLRYFSQPTDPVTGFTPSLLVAI</sequence>
<proteinExistence type="predicted"/>
<evidence type="ECO:0000313" key="3">
    <source>
        <dbReference type="Proteomes" id="UP000033188"/>
    </source>
</evidence>
<feature type="compositionally biased region" description="Polar residues" evidence="1">
    <location>
        <begin position="110"/>
        <end position="124"/>
    </location>
</feature>
<protein>
    <submittedName>
        <fullName evidence="2">Uncharacterized protein</fullName>
    </submittedName>
</protein>
<dbReference type="Proteomes" id="UP000033188">
    <property type="component" value="Chromosome 5"/>
</dbReference>
<dbReference type="EMBL" id="LK391711">
    <property type="protein sequence ID" value="CDR98022.1"/>
    <property type="molecule type" value="Genomic_DNA"/>
</dbReference>
<dbReference type="GeneID" id="24566563"/>
<name>A0A061DCV3_BABBI</name>
<dbReference type="VEuPathDB" id="PiroplasmaDB:BBBOND_0405070"/>
<dbReference type="OrthoDB" id="365137at2759"/>
<dbReference type="KEGG" id="bbig:BBBOND_0405070"/>
<feature type="region of interest" description="Disordered" evidence="1">
    <location>
        <begin position="103"/>
        <end position="124"/>
    </location>
</feature>
<accession>A0A061DCV3</accession>